<sequence length="75" mass="8658">MVFRTLLLALGVWEALKPRQMVDFWMGIAAKGDQDVELRSWVYTLARLEGVVIVAWTLSRSLRRRSRDPVEVVEA</sequence>
<reference evidence="1 2" key="1">
    <citation type="journal article" date="2019" name="Int. J. Syst. Evol. Microbiol.">
        <title>The Global Catalogue of Microorganisms (GCM) 10K type strain sequencing project: providing services to taxonomists for standard genome sequencing and annotation.</title>
        <authorList>
            <consortium name="The Broad Institute Genomics Platform"/>
            <consortium name="The Broad Institute Genome Sequencing Center for Infectious Disease"/>
            <person name="Wu L."/>
            <person name="Ma J."/>
        </authorList>
    </citation>
    <scope>NUCLEOTIDE SEQUENCE [LARGE SCALE GENOMIC DNA]</scope>
    <source>
        <strain evidence="1 2">DT92</strain>
    </source>
</reference>
<name>A0ABD5XWQ0_9EURY</name>
<protein>
    <submittedName>
        <fullName evidence="1">Uncharacterized protein</fullName>
    </submittedName>
</protein>
<dbReference type="Proteomes" id="UP001596368">
    <property type="component" value="Unassembled WGS sequence"/>
</dbReference>
<keyword evidence="2" id="KW-1185">Reference proteome</keyword>
<comment type="caution">
    <text evidence="1">The sequence shown here is derived from an EMBL/GenBank/DDBJ whole genome shotgun (WGS) entry which is preliminary data.</text>
</comment>
<proteinExistence type="predicted"/>
<gene>
    <name evidence="1" type="ORF">ACFQRB_18785</name>
</gene>
<evidence type="ECO:0000313" key="2">
    <source>
        <dbReference type="Proteomes" id="UP001596368"/>
    </source>
</evidence>
<dbReference type="AlphaFoldDB" id="A0ABD5XWQ0"/>
<evidence type="ECO:0000313" key="1">
    <source>
        <dbReference type="EMBL" id="MFC7137936.1"/>
    </source>
</evidence>
<accession>A0ABD5XWQ0</accession>
<dbReference type="EMBL" id="JBHSZG010000008">
    <property type="protein sequence ID" value="MFC7137936.1"/>
    <property type="molecule type" value="Genomic_DNA"/>
</dbReference>
<organism evidence="1 2">
    <name type="scientific">Halobaculum litoreum</name>
    <dbReference type="NCBI Taxonomy" id="3031998"/>
    <lineage>
        <taxon>Archaea</taxon>
        <taxon>Methanobacteriati</taxon>
        <taxon>Methanobacteriota</taxon>
        <taxon>Stenosarchaea group</taxon>
        <taxon>Halobacteria</taxon>
        <taxon>Halobacteriales</taxon>
        <taxon>Haloferacaceae</taxon>
        <taxon>Halobaculum</taxon>
    </lineage>
</organism>